<evidence type="ECO:0000256" key="11">
    <source>
        <dbReference type="ARBA" id="ARBA00023295"/>
    </source>
</evidence>
<evidence type="ECO:0000256" key="2">
    <source>
        <dbReference type="ARBA" id="ARBA00022485"/>
    </source>
</evidence>
<reference evidence="14 15" key="1">
    <citation type="journal article" date="2014" name="BMC Genomics">
        <title>A genomic perspective on a new bacterial genus and species from the Alcaligenaceae family, Basilea psittacipulmonis.</title>
        <authorList>
            <person name="Whiteson K.L."/>
            <person name="Hernandez D."/>
            <person name="Lazarevic V."/>
            <person name="Gaia N."/>
            <person name="Farinelli L."/>
            <person name="Francois P."/>
            <person name="Pilo P."/>
            <person name="Frey J."/>
            <person name="Schrenzel J."/>
        </authorList>
    </citation>
    <scope>NUCLEOTIDE SEQUENCE [LARGE SCALE GENOMIC DNA]</scope>
    <source>
        <strain evidence="14 15">DSM 24701</strain>
    </source>
</reference>
<dbReference type="Proteomes" id="UP000028945">
    <property type="component" value="Chromosome"/>
</dbReference>
<keyword evidence="14" id="KW-0540">Nuclease</keyword>
<feature type="binding site" evidence="12">
    <location>
        <position position="203"/>
    </location>
    <ligand>
        <name>[4Fe-4S] cluster</name>
        <dbReference type="ChEBI" id="CHEBI:49883"/>
    </ligand>
</feature>
<dbReference type="RefSeq" id="WP_038501387.1">
    <property type="nucleotide sequence ID" value="NZ_AFWK01000078.1"/>
</dbReference>
<dbReference type="NCBIfam" id="TIGR01083">
    <property type="entry name" value="nth"/>
    <property type="match status" value="1"/>
</dbReference>
<dbReference type="Gene3D" id="1.10.1670.10">
    <property type="entry name" value="Helix-hairpin-Helix base-excision DNA repair enzymes (C-terminal)"/>
    <property type="match status" value="1"/>
</dbReference>
<dbReference type="PIRSF" id="PIRSF001435">
    <property type="entry name" value="Nth"/>
    <property type="match status" value="1"/>
</dbReference>
<keyword evidence="8 12" id="KW-0238">DNA-binding</keyword>
<keyword evidence="3 12" id="KW-0479">Metal-binding</keyword>
<dbReference type="GO" id="GO:0046872">
    <property type="term" value="F:metal ion binding"/>
    <property type="evidence" value="ECO:0007669"/>
    <property type="project" value="UniProtKB-KW"/>
</dbReference>
<dbReference type="CDD" id="cd00056">
    <property type="entry name" value="ENDO3c"/>
    <property type="match status" value="1"/>
</dbReference>
<feature type="domain" description="HhH-GPD" evidence="13">
    <location>
        <begin position="38"/>
        <end position="185"/>
    </location>
</feature>
<dbReference type="PANTHER" id="PTHR10359">
    <property type="entry name" value="A/G-SPECIFIC ADENINE GLYCOSYLASE/ENDONUCLEASE III"/>
    <property type="match status" value="1"/>
</dbReference>
<organism evidence="14 15">
    <name type="scientific">Basilea psittacipulmonis DSM 24701</name>
    <dbReference type="NCBI Taxonomy" id="1072685"/>
    <lineage>
        <taxon>Bacteria</taxon>
        <taxon>Pseudomonadati</taxon>
        <taxon>Pseudomonadota</taxon>
        <taxon>Betaproteobacteria</taxon>
        <taxon>Burkholderiales</taxon>
        <taxon>Alcaligenaceae</taxon>
        <taxon>Basilea</taxon>
    </lineage>
</organism>
<keyword evidence="14" id="KW-0255">Endonuclease</keyword>
<feature type="binding site" evidence="12">
    <location>
        <position position="194"/>
    </location>
    <ligand>
        <name>[4Fe-4S] cluster</name>
        <dbReference type="ChEBI" id="CHEBI:49883"/>
    </ligand>
</feature>
<dbReference type="SUPFAM" id="SSF48150">
    <property type="entry name" value="DNA-glycosylase"/>
    <property type="match status" value="1"/>
</dbReference>
<comment type="catalytic activity">
    <reaction evidence="12">
        <text>2'-deoxyribonucleotide-(2'-deoxyribose 5'-phosphate)-2'-deoxyribonucleotide-DNA = a 3'-end 2'-deoxyribonucleotide-(2,3-dehydro-2,3-deoxyribose 5'-phosphate)-DNA + a 5'-end 5'-phospho-2'-deoxyribonucleoside-DNA + H(+)</text>
        <dbReference type="Rhea" id="RHEA:66592"/>
        <dbReference type="Rhea" id="RHEA-COMP:13180"/>
        <dbReference type="Rhea" id="RHEA-COMP:16897"/>
        <dbReference type="Rhea" id="RHEA-COMP:17067"/>
        <dbReference type="ChEBI" id="CHEBI:15378"/>
        <dbReference type="ChEBI" id="CHEBI:136412"/>
        <dbReference type="ChEBI" id="CHEBI:157695"/>
        <dbReference type="ChEBI" id="CHEBI:167181"/>
        <dbReference type="EC" id="4.2.99.18"/>
    </reaction>
</comment>
<comment type="similarity">
    <text evidence="1 12">Belongs to the Nth/MutY family.</text>
</comment>
<dbReference type="Pfam" id="PF00730">
    <property type="entry name" value="HhH-GPD"/>
    <property type="match status" value="1"/>
</dbReference>
<evidence type="ECO:0000256" key="3">
    <source>
        <dbReference type="ARBA" id="ARBA00022723"/>
    </source>
</evidence>
<keyword evidence="11 12" id="KW-0326">Glycosidase</keyword>
<dbReference type="HOGENOM" id="CLU_012862_3_0_4"/>
<keyword evidence="9 12" id="KW-0234">DNA repair</keyword>
<dbReference type="AlphaFoldDB" id="A0A077DDB4"/>
<dbReference type="InterPro" id="IPR003265">
    <property type="entry name" value="HhH-GPD_domain"/>
</dbReference>
<evidence type="ECO:0000313" key="15">
    <source>
        <dbReference type="Proteomes" id="UP000028945"/>
    </source>
</evidence>
<keyword evidence="2 12" id="KW-0004">4Fe-4S</keyword>
<dbReference type="InterPro" id="IPR005759">
    <property type="entry name" value="Nth"/>
</dbReference>
<gene>
    <name evidence="12" type="primary">nth</name>
    <name evidence="14" type="ORF">IX83_01415</name>
</gene>
<evidence type="ECO:0000256" key="9">
    <source>
        <dbReference type="ARBA" id="ARBA00023204"/>
    </source>
</evidence>
<comment type="cofactor">
    <cofactor evidence="12">
        <name>[4Fe-4S] cluster</name>
        <dbReference type="ChEBI" id="CHEBI:49883"/>
    </cofactor>
    <text evidence="12">Binds 1 [4Fe-4S] cluster.</text>
</comment>
<dbReference type="InterPro" id="IPR004036">
    <property type="entry name" value="Endonuclease-III-like_CS2"/>
</dbReference>
<evidence type="ECO:0000256" key="4">
    <source>
        <dbReference type="ARBA" id="ARBA00022763"/>
    </source>
</evidence>
<keyword evidence="6 12" id="KW-0408">Iron</keyword>
<dbReference type="eggNOG" id="COG0177">
    <property type="taxonomic scope" value="Bacteria"/>
</dbReference>
<evidence type="ECO:0000256" key="7">
    <source>
        <dbReference type="ARBA" id="ARBA00023014"/>
    </source>
</evidence>
<evidence type="ECO:0000256" key="8">
    <source>
        <dbReference type="ARBA" id="ARBA00023125"/>
    </source>
</evidence>
<dbReference type="Pfam" id="PF00633">
    <property type="entry name" value="HHH"/>
    <property type="match status" value="1"/>
</dbReference>
<dbReference type="InterPro" id="IPR003651">
    <property type="entry name" value="Endonuclease3_FeS-loop_motif"/>
</dbReference>
<dbReference type="STRING" id="1072685.IX83_01415"/>
<sequence length="210" mass="23726">MNKEKRTLIFQRFQQANPHPETELHYSNTFQLLVAVILSAQATDKSVNIATDPLFPFIKTPQDLLDMGLERFTQAIRSIGLYKTKAANVIKTCQILIEKYQGEVPHTREDLESLPGVGRKTANVVLNVAFGQTTMAVDTHIFRVSNRTGIAPGKNVLEVEKKLLKNVPKEYLLHAHHWLILHGRYICTARKAKCDICGISDLCDKNLSFK</sequence>
<keyword evidence="15" id="KW-1185">Reference proteome</keyword>
<dbReference type="HAMAP" id="MF_00942">
    <property type="entry name" value="Nth"/>
    <property type="match status" value="1"/>
</dbReference>
<feature type="binding site" evidence="12">
    <location>
        <position position="197"/>
    </location>
    <ligand>
        <name>[4Fe-4S] cluster</name>
        <dbReference type="ChEBI" id="CHEBI:49883"/>
    </ligand>
</feature>
<dbReference type="KEGG" id="bpsi:IX83_01415"/>
<keyword evidence="5 12" id="KW-0378">Hydrolase</keyword>
<dbReference type="InterPro" id="IPR023170">
    <property type="entry name" value="HhH_base_excis_C"/>
</dbReference>
<evidence type="ECO:0000256" key="10">
    <source>
        <dbReference type="ARBA" id="ARBA00023239"/>
    </source>
</evidence>
<evidence type="ECO:0000256" key="5">
    <source>
        <dbReference type="ARBA" id="ARBA00022801"/>
    </source>
</evidence>
<protein>
    <recommendedName>
        <fullName evidence="12">Endonuclease III</fullName>
        <ecNumber evidence="12">4.2.99.18</ecNumber>
    </recommendedName>
    <alternativeName>
        <fullName evidence="12">DNA-(apurinic or apyrimidinic site) lyase</fullName>
    </alternativeName>
</protein>
<evidence type="ECO:0000256" key="12">
    <source>
        <dbReference type="HAMAP-Rule" id="MF_00942"/>
    </source>
</evidence>
<dbReference type="OrthoDB" id="9800977at2"/>
<dbReference type="SMART" id="SM00525">
    <property type="entry name" value="FES"/>
    <property type="match status" value="1"/>
</dbReference>
<dbReference type="EMBL" id="CP009238">
    <property type="protein sequence ID" value="AIL32156.1"/>
    <property type="molecule type" value="Genomic_DNA"/>
</dbReference>
<feature type="binding site" evidence="12">
    <location>
        <position position="187"/>
    </location>
    <ligand>
        <name>[4Fe-4S] cluster</name>
        <dbReference type="ChEBI" id="CHEBI:49883"/>
    </ligand>
</feature>
<dbReference type="GO" id="GO:0006285">
    <property type="term" value="P:base-excision repair, AP site formation"/>
    <property type="evidence" value="ECO:0007669"/>
    <property type="project" value="TreeGrafter"/>
</dbReference>
<accession>A0A077DDB4</accession>
<name>A0A077DDB4_9BURK</name>
<comment type="function">
    <text evidence="12">DNA repair enzyme that has both DNA N-glycosylase activity and AP-lyase activity. The DNA N-glycosylase activity releases various damaged pyrimidines from DNA by cleaving the N-glycosidic bond, leaving an AP (apurinic/apyrimidinic) site. The AP-lyase activity cleaves the phosphodiester bond 3' to the AP site by a beta-elimination, leaving a 3'-terminal unsaturated sugar and a product with a terminal 5'-phosphate.</text>
</comment>
<evidence type="ECO:0000256" key="1">
    <source>
        <dbReference type="ARBA" id="ARBA00008343"/>
    </source>
</evidence>
<dbReference type="EC" id="4.2.99.18" evidence="12"/>
<evidence type="ECO:0000256" key="6">
    <source>
        <dbReference type="ARBA" id="ARBA00023004"/>
    </source>
</evidence>
<dbReference type="FunFam" id="1.10.340.30:FF:000001">
    <property type="entry name" value="Endonuclease III"/>
    <property type="match status" value="1"/>
</dbReference>
<keyword evidence="4 12" id="KW-0227">DNA damage</keyword>
<dbReference type="Gene3D" id="1.10.340.30">
    <property type="entry name" value="Hypothetical protein, domain 2"/>
    <property type="match status" value="1"/>
</dbReference>
<dbReference type="FunFam" id="1.10.1670.10:FF:000001">
    <property type="entry name" value="Endonuclease III"/>
    <property type="match status" value="1"/>
</dbReference>
<dbReference type="InterPro" id="IPR000445">
    <property type="entry name" value="HhH_motif"/>
</dbReference>
<dbReference type="GO" id="GO:0019104">
    <property type="term" value="F:DNA N-glycosylase activity"/>
    <property type="evidence" value="ECO:0007669"/>
    <property type="project" value="UniProtKB-UniRule"/>
</dbReference>
<dbReference type="GO" id="GO:0003677">
    <property type="term" value="F:DNA binding"/>
    <property type="evidence" value="ECO:0007669"/>
    <property type="project" value="UniProtKB-UniRule"/>
</dbReference>
<dbReference type="PROSITE" id="PS01155">
    <property type="entry name" value="ENDONUCLEASE_III_2"/>
    <property type="match status" value="1"/>
</dbReference>
<proteinExistence type="inferred from homology"/>
<evidence type="ECO:0000313" key="14">
    <source>
        <dbReference type="EMBL" id="AIL32156.1"/>
    </source>
</evidence>
<evidence type="ECO:0000259" key="13">
    <source>
        <dbReference type="SMART" id="SM00478"/>
    </source>
</evidence>
<dbReference type="PANTHER" id="PTHR10359:SF18">
    <property type="entry name" value="ENDONUCLEASE III"/>
    <property type="match status" value="1"/>
</dbReference>
<dbReference type="InterPro" id="IPR011257">
    <property type="entry name" value="DNA_glycosylase"/>
</dbReference>
<keyword evidence="7 12" id="KW-0411">Iron-sulfur</keyword>
<keyword evidence="10 12" id="KW-0456">Lyase</keyword>
<dbReference type="SMART" id="SM00478">
    <property type="entry name" value="ENDO3c"/>
    <property type="match status" value="1"/>
</dbReference>
<dbReference type="GO" id="GO:0051539">
    <property type="term" value="F:4 iron, 4 sulfur cluster binding"/>
    <property type="evidence" value="ECO:0007669"/>
    <property type="project" value="UniProtKB-UniRule"/>
</dbReference>
<dbReference type="GO" id="GO:0140078">
    <property type="term" value="F:class I DNA-(apurinic or apyrimidinic site) endonuclease activity"/>
    <property type="evidence" value="ECO:0007669"/>
    <property type="project" value="UniProtKB-EC"/>
</dbReference>